<dbReference type="GO" id="GO:0019899">
    <property type="term" value="F:enzyme binding"/>
    <property type="evidence" value="ECO:0007669"/>
    <property type="project" value="TreeGrafter"/>
</dbReference>
<dbReference type="PROSITE" id="PS01272">
    <property type="entry name" value="GCKR"/>
    <property type="match status" value="1"/>
</dbReference>
<dbReference type="GO" id="GO:0009750">
    <property type="term" value="P:response to fructose"/>
    <property type="evidence" value="ECO:0007669"/>
    <property type="project" value="TreeGrafter"/>
</dbReference>
<dbReference type="GO" id="GO:0070095">
    <property type="term" value="F:fructose-6-phosphate binding"/>
    <property type="evidence" value="ECO:0007669"/>
    <property type="project" value="TreeGrafter"/>
</dbReference>
<keyword evidence="5" id="KW-1185">Reference proteome</keyword>
<dbReference type="Pfam" id="PF20741">
    <property type="entry name" value="GKRP-like_C"/>
    <property type="match status" value="1"/>
</dbReference>
<dbReference type="PROSITE" id="PS51464">
    <property type="entry name" value="SIS"/>
    <property type="match status" value="1"/>
</dbReference>
<protein>
    <recommendedName>
        <fullName evidence="3">SIS domain-containing protein</fullName>
    </recommendedName>
</protein>
<dbReference type="GO" id="GO:0005829">
    <property type="term" value="C:cytosol"/>
    <property type="evidence" value="ECO:0007669"/>
    <property type="project" value="TreeGrafter"/>
</dbReference>
<feature type="domain" description="SIS" evidence="3">
    <location>
        <begin position="75"/>
        <end position="268"/>
    </location>
</feature>
<dbReference type="PANTHER" id="PTHR10088">
    <property type="entry name" value="GLUCOKINASE REGULATORY PROTEIN"/>
    <property type="match status" value="1"/>
</dbReference>
<dbReference type="GeneID" id="108441716"/>
<dbReference type="Pfam" id="PF22198">
    <property type="entry name" value="GKRP_SIS_2"/>
    <property type="match status" value="1"/>
</dbReference>
<keyword evidence="1" id="KW-0119">Carbohydrate metabolism</keyword>
<dbReference type="Ensembl" id="ENSPNAT00000055079.1">
    <property type="protein sequence ID" value="ENSPNAP00000068937.1"/>
    <property type="gene ID" value="ENSPNAG00000019706.2"/>
</dbReference>
<dbReference type="InterPro" id="IPR005486">
    <property type="entry name" value="Glucokinase_regulatory_CS"/>
</dbReference>
<organism evidence="4 5">
    <name type="scientific">Pygocentrus nattereri</name>
    <name type="common">Red-bellied piranha</name>
    <dbReference type="NCBI Taxonomy" id="42514"/>
    <lineage>
        <taxon>Eukaryota</taxon>
        <taxon>Metazoa</taxon>
        <taxon>Chordata</taxon>
        <taxon>Craniata</taxon>
        <taxon>Vertebrata</taxon>
        <taxon>Euteleostomi</taxon>
        <taxon>Actinopterygii</taxon>
        <taxon>Neopterygii</taxon>
        <taxon>Teleostei</taxon>
        <taxon>Ostariophysi</taxon>
        <taxon>Characiformes</taxon>
        <taxon>Characoidei</taxon>
        <taxon>Pygocentrus</taxon>
    </lineage>
</organism>
<dbReference type="Pfam" id="PF22645">
    <property type="entry name" value="GKRP_SIS_N"/>
    <property type="match status" value="1"/>
</dbReference>
<dbReference type="PANTHER" id="PTHR10088:SF4">
    <property type="entry name" value="GLUCOKINASE REGULATORY PROTEIN"/>
    <property type="match status" value="1"/>
</dbReference>
<dbReference type="Gene3D" id="3.40.50.12620">
    <property type="match status" value="1"/>
</dbReference>
<dbReference type="GO" id="GO:0005654">
    <property type="term" value="C:nucleoplasm"/>
    <property type="evidence" value="ECO:0007669"/>
    <property type="project" value="TreeGrafter"/>
</dbReference>
<gene>
    <name evidence="4" type="primary">GCKR</name>
</gene>
<sequence length="592" mass="65643">MQHWEHSSYEPSLPITEKSNPITRDIDRANPDEIVQMLKNCDAEIFDRTAYLDSMYQKLNSCSMVQTMVEISKKVEIILKDPENSLIVLSGCGTSGRVAFLLATSLNRWLVALHQKQIYSYIIAGGDKALLTSQEAPEDNPSLGALMLDKASTGKKHVLFIGISCGLSAPFVAGQLHFCLNNLDVFTPVLVGFNPVHMARSEPMQDFPFNFKEIAEKMSEMQKHQKAFVLNPAVGPEVITGSSRMKGGTATKLMLETVLLAGHEAVYSNEAVTADNVLASVRMNEKVYETTYSQIDKLAALLQKAGVSLQEKGHVYYLGWQTLGIIGIIDASECIPTYGAAFEDIRGFISKGFSEMNNKEGDLSCVGPRFAIAHTDFVNAILPSLTDKDMVIFLFSVEDDLNEVSELAKRVGQNSSNLHALIHDLEGHCVPKSVIGMFMTALNITWPSSLNKHSSILMKQHWELSTKWCLNAISTGAHILKGKVYRNYMIDLRVTNSKLFRRAIHILQRFTNSTQTQCETALLRSIYDVEELTDEISSADVTQHTLMANQKDRVVPTALVMLQSGCTLAEAKFHLDAHPVIRNAVAAHLRFS</sequence>
<dbReference type="AlphaFoldDB" id="A0AAR2L2S0"/>
<name>A0AAR2L2S0_PYGNA</name>
<dbReference type="InterPro" id="IPR054017">
    <property type="entry name" value="GKRP_SIS_2"/>
</dbReference>
<reference evidence="4" key="3">
    <citation type="submission" date="2025-09" db="UniProtKB">
        <authorList>
            <consortium name="Ensembl"/>
        </authorList>
    </citation>
    <scope>IDENTIFICATION</scope>
</reference>
<evidence type="ECO:0000313" key="5">
    <source>
        <dbReference type="Proteomes" id="UP001501920"/>
    </source>
</evidence>
<reference evidence="4 5" key="1">
    <citation type="submission" date="2020-10" db="EMBL/GenBank/DDBJ databases">
        <title>Pygocentrus nattereri (red-bellied piranha) genome, fPygNat1, primary haplotype.</title>
        <authorList>
            <person name="Myers G."/>
            <person name="Meyer A."/>
            <person name="Karagic N."/>
            <person name="Pippel M."/>
            <person name="Winkler S."/>
            <person name="Tracey A."/>
            <person name="Wood J."/>
            <person name="Formenti G."/>
            <person name="Howe K."/>
            <person name="Fedrigo O."/>
            <person name="Jarvis E.D."/>
        </authorList>
    </citation>
    <scope>NUCLEOTIDE SEQUENCE [LARGE SCALE GENOMIC DNA]</scope>
</reference>
<dbReference type="GO" id="GO:0004857">
    <property type="term" value="F:enzyme inhibitor activity"/>
    <property type="evidence" value="ECO:0007669"/>
    <property type="project" value="TreeGrafter"/>
</dbReference>
<dbReference type="InterPro" id="IPR046348">
    <property type="entry name" value="SIS_dom_sf"/>
</dbReference>
<dbReference type="Gene3D" id="3.40.50.10490">
    <property type="entry name" value="Glucose-6-phosphate isomerase like protein, domain 1"/>
    <property type="match status" value="1"/>
</dbReference>
<feature type="region of interest" description="Disordered" evidence="2">
    <location>
        <begin position="1"/>
        <end position="24"/>
    </location>
</feature>
<evidence type="ECO:0000256" key="1">
    <source>
        <dbReference type="ARBA" id="ARBA00023277"/>
    </source>
</evidence>
<dbReference type="Gene3D" id="1.10.8.1080">
    <property type="match status" value="1"/>
</dbReference>
<evidence type="ECO:0000313" key="4">
    <source>
        <dbReference type="Ensembl" id="ENSPNAP00000068937.1"/>
    </source>
</evidence>
<evidence type="ECO:0000259" key="3">
    <source>
        <dbReference type="PROSITE" id="PS51464"/>
    </source>
</evidence>
<proteinExistence type="predicted"/>
<reference evidence="4" key="2">
    <citation type="submission" date="2025-08" db="UniProtKB">
        <authorList>
            <consortium name="Ensembl"/>
        </authorList>
    </citation>
    <scope>IDENTIFICATION</scope>
</reference>
<dbReference type="RefSeq" id="XP_037397990.1">
    <property type="nucleotide sequence ID" value="XM_037542093.1"/>
</dbReference>
<dbReference type="GO" id="GO:0030246">
    <property type="term" value="F:carbohydrate binding"/>
    <property type="evidence" value="ECO:0007669"/>
    <property type="project" value="TreeGrafter"/>
</dbReference>
<dbReference type="InterPro" id="IPR001347">
    <property type="entry name" value="SIS_dom"/>
</dbReference>
<dbReference type="GeneTree" id="ENSGT00390000005345"/>
<evidence type="ECO:0000256" key="2">
    <source>
        <dbReference type="SAM" id="MobiDB-lite"/>
    </source>
</evidence>
<dbReference type="Proteomes" id="UP001501920">
    <property type="component" value="Chromosome 10"/>
</dbReference>
<dbReference type="FunFam" id="3.40.50.12620:FF:000001">
    <property type="entry name" value="Glucokinase regulatory protein"/>
    <property type="match status" value="1"/>
</dbReference>
<dbReference type="GO" id="GO:0042593">
    <property type="term" value="P:glucose homeostasis"/>
    <property type="evidence" value="ECO:0007669"/>
    <property type="project" value="TreeGrafter"/>
</dbReference>
<dbReference type="GO" id="GO:1901135">
    <property type="term" value="P:carbohydrate derivative metabolic process"/>
    <property type="evidence" value="ECO:0007669"/>
    <property type="project" value="InterPro"/>
</dbReference>
<dbReference type="SUPFAM" id="SSF53697">
    <property type="entry name" value="SIS domain"/>
    <property type="match status" value="2"/>
</dbReference>
<dbReference type="FunFam" id="1.10.8.1080:FF:000002">
    <property type="entry name" value="Glucokinase regulatory protein"/>
    <property type="match status" value="1"/>
</dbReference>
<accession>A0AAR2L2S0</accession>
<dbReference type="InterPro" id="IPR040190">
    <property type="entry name" value="MURQ/GCKR"/>
</dbReference>